<reference evidence="3" key="1">
    <citation type="submission" date="2020-04" db="EMBL/GenBank/DDBJ databases">
        <authorList>
            <person name="Chiriac C."/>
            <person name="Salcher M."/>
            <person name="Ghai R."/>
            <person name="Kavagutti S V."/>
        </authorList>
    </citation>
    <scope>NUCLEOTIDE SEQUENCE</scope>
</reference>
<dbReference type="InterPro" id="IPR012334">
    <property type="entry name" value="Pectin_lyas_fold"/>
</dbReference>
<dbReference type="Gene3D" id="2.60.120.260">
    <property type="entry name" value="Galactose-binding domain-like"/>
    <property type="match status" value="1"/>
</dbReference>
<gene>
    <name evidence="3" type="ORF">UFOVP602_49</name>
</gene>
<dbReference type="InterPro" id="IPR008979">
    <property type="entry name" value="Galactose-bd-like_sf"/>
</dbReference>
<dbReference type="InterPro" id="IPR011050">
    <property type="entry name" value="Pectin_lyase_fold/virulence"/>
</dbReference>
<dbReference type="SUPFAM" id="SSF51126">
    <property type="entry name" value="Pectin lyase-like"/>
    <property type="match status" value="1"/>
</dbReference>
<dbReference type="GO" id="GO:0019058">
    <property type="term" value="P:viral life cycle"/>
    <property type="evidence" value="ECO:0007669"/>
    <property type="project" value="UniProtKB-ARBA"/>
</dbReference>
<keyword evidence="2" id="KW-0946">Virion</keyword>
<comment type="subcellular location">
    <subcellularLocation>
        <location evidence="1">Virion</location>
    </subcellularLocation>
</comment>
<dbReference type="SMART" id="SM00710">
    <property type="entry name" value="PbH1"/>
    <property type="match status" value="3"/>
</dbReference>
<organism evidence="3">
    <name type="scientific">uncultured Caudovirales phage</name>
    <dbReference type="NCBI Taxonomy" id="2100421"/>
    <lineage>
        <taxon>Viruses</taxon>
        <taxon>Duplodnaviria</taxon>
        <taxon>Heunggongvirae</taxon>
        <taxon>Uroviricota</taxon>
        <taxon>Caudoviricetes</taxon>
        <taxon>Peduoviridae</taxon>
        <taxon>Maltschvirus</taxon>
        <taxon>Maltschvirus maltsch</taxon>
    </lineage>
</organism>
<evidence type="ECO:0000256" key="1">
    <source>
        <dbReference type="ARBA" id="ARBA00004328"/>
    </source>
</evidence>
<proteinExistence type="predicted"/>
<dbReference type="SUPFAM" id="SSF49785">
    <property type="entry name" value="Galactose-binding domain-like"/>
    <property type="match status" value="1"/>
</dbReference>
<dbReference type="Gene3D" id="2.160.20.10">
    <property type="entry name" value="Single-stranded right-handed beta-helix, Pectin lyase-like"/>
    <property type="match status" value="2"/>
</dbReference>
<name>A0A6J5N2D0_9CAUD</name>
<dbReference type="GO" id="GO:0044423">
    <property type="term" value="C:virion component"/>
    <property type="evidence" value="ECO:0007669"/>
    <property type="project" value="UniProtKB-KW"/>
</dbReference>
<accession>A0A6J5N2D0</accession>
<dbReference type="GO" id="GO:0051701">
    <property type="term" value="P:biological process involved in interaction with host"/>
    <property type="evidence" value="ECO:0007669"/>
    <property type="project" value="UniProtKB-ARBA"/>
</dbReference>
<dbReference type="InterPro" id="IPR006626">
    <property type="entry name" value="PbH1"/>
</dbReference>
<evidence type="ECO:0000313" key="3">
    <source>
        <dbReference type="EMBL" id="CAB4153234.1"/>
    </source>
</evidence>
<dbReference type="EMBL" id="LR796591">
    <property type="protein sequence ID" value="CAB4153234.1"/>
    <property type="molecule type" value="Genomic_DNA"/>
</dbReference>
<sequence length="657" mass="72109">MSLLLIFPTSHTGTTYYVKPTGDDAADGLSIATAWGSMQKISETLFNTSDTIEILPGDYYGSFRPLANYGTIGGGPVTYRKYPGIAGDARFICSYRKNKRSDWTYDGGNIWKTYTFDQVSTAQPELLQNPGFGQGSADWNFGYAVGANAIAGAMPNPAGGNMYAVNVIQKGALATDIVLFQTGITFEPYTVYQVAFIARCETGTVTIPTFAVGQATGSNQRIDEEQSTKPSWTLTTEWQTFTRFFFTGKYFPGTLTPIDMSDCYFGFGFGTIPSGSVFYFDGISVKKAGTAFPYYDGGARDTGHISQGDKILPWKFLGRENITKMEGYSSDWDTWETFLASEENPGAQDTKLAMRYHSVLLRTPNNTIEGLEICYGAGNGFSVSNCRDIVIRGNKIHHIGGSFLYNTGSRAGERQGDGVNCWEGSTNVLVEDNEIWQCYDVAITNQAYGAADGGPSFIQNNIVFQGNLCRECEHPILILGLDPHSSMTDIAYLRNICSGAGYSWSHEVRPIKRAAQIINYNMYCVNTNFRIEENIFAFWKDAYNVIQNPIGTGWVRQNNLIIGREDDPLLAEGTLVDGAYQIQYLYTIRTLADYVAHTGFDAGSVGVVVPVPFSWGPGQTLSFSYAPGGYGSIEISPPWGGPKIWLLVSPPTTPYFG</sequence>
<evidence type="ECO:0000256" key="2">
    <source>
        <dbReference type="ARBA" id="ARBA00022844"/>
    </source>
</evidence>
<protein>
    <submittedName>
        <fullName evidence="3">Right handed beta helix region</fullName>
    </submittedName>
</protein>